<evidence type="ECO:0000256" key="11">
    <source>
        <dbReference type="ARBA" id="ARBA00022694"/>
    </source>
</evidence>
<dbReference type="FunFam" id="1.10.1270.20:FF:000001">
    <property type="entry name" value="tRNA (guanine-N(1)-)-methyltransferase"/>
    <property type="match status" value="1"/>
</dbReference>
<keyword evidence="8 15" id="KW-0489">Methyltransferase</keyword>
<dbReference type="InterPro" id="IPR023148">
    <property type="entry name" value="tRNA_m1G_MeTrfase_C_sf"/>
</dbReference>
<keyword evidence="11 15" id="KW-0819">tRNA processing</keyword>
<evidence type="ECO:0000313" key="19">
    <source>
        <dbReference type="EMBL" id="BBB31935.1"/>
    </source>
</evidence>
<evidence type="ECO:0000256" key="3">
    <source>
        <dbReference type="ARBA" id="ARBA00007630"/>
    </source>
</evidence>
<dbReference type="Gene3D" id="1.10.1270.20">
    <property type="entry name" value="tRNA(m1g37)methyltransferase, domain 2"/>
    <property type="match status" value="1"/>
</dbReference>
<feature type="binding site" evidence="15 16">
    <location>
        <position position="120"/>
    </location>
    <ligand>
        <name>S-adenosyl-L-methionine</name>
        <dbReference type="ChEBI" id="CHEBI:59789"/>
    </ligand>
</feature>
<evidence type="ECO:0000256" key="14">
    <source>
        <dbReference type="ARBA" id="ARBA00047783"/>
    </source>
</evidence>
<evidence type="ECO:0000256" key="2">
    <source>
        <dbReference type="ARBA" id="ARBA00004496"/>
    </source>
</evidence>
<organism evidence="19 20">
    <name type="scientific">Thermotomaculum hydrothermale</name>
    <dbReference type="NCBI Taxonomy" id="981385"/>
    <lineage>
        <taxon>Bacteria</taxon>
        <taxon>Pseudomonadati</taxon>
        <taxon>Acidobacteriota</taxon>
        <taxon>Holophagae</taxon>
        <taxon>Thermotomaculales</taxon>
        <taxon>Thermotomaculaceae</taxon>
        <taxon>Thermotomaculum</taxon>
    </lineage>
</organism>
<comment type="similarity">
    <text evidence="3 15 17">Belongs to the RNA methyltransferase TrmD family.</text>
</comment>
<dbReference type="NCBIfam" id="TIGR00088">
    <property type="entry name" value="trmD"/>
    <property type="match status" value="1"/>
</dbReference>
<evidence type="ECO:0000256" key="8">
    <source>
        <dbReference type="ARBA" id="ARBA00022603"/>
    </source>
</evidence>
<dbReference type="CDD" id="cd18080">
    <property type="entry name" value="TrmD-like"/>
    <property type="match status" value="1"/>
</dbReference>
<keyword evidence="10 15" id="KW-0949">S-adenosyl-L-methionine</keyword>
<comment type="function">
    <text evidence="1 15 17">Specifically methylates guanosine-37 in various tRNAs.</text>
</comment>
<keyword evidence="20" id="KW-1185">Reference proteome</keyword>
<evidence type="ECO:0000256" key="10">
    <source>
        <dbReference type="ARBA" id="ARBA00022691"/>
    </source>
</evidence>
<dbReference type="AlphaFoldDB" id="A0A7R6SYK5"/>
<comment type="subcellular location">
    <subcellularLocation>
        <location evidence="2 15 17">Cytoplasm</location>
    </subcellularLocation>
</comment>
<dbReference type="InterPro" id="IPR016009">
    <property type="entry name" value="tRNA_MeTrfase_TRMD/TRM10"/>
</dbReference>
<evidence type="ECO:0000256" key="12">
    <source>
        <dbReference type="ARBA" id="ARBA00029736"/>
    </source>
</evidence>
<dbReference type="NCBIfam" id="NF000648">
    <property type="entry name" value="PRK00026.1"/>
    <property type="match status" value="1"/>
</dbReference>
<evidence type="ECO:0000256" key="15">
    <source>
        <dbReference type="HAMAP-Rule" id="MF_00605"/>
    </source>
</evidence>
<evidence type="ECO:0000259" key="18">
    <source>
        <dbReference type="Pfam" id="PF01746"/>
    </source>
</evidence>
<dbReference type="PIRSF" id="PIRSF000386">
    <property type="entry name" value="tRNA_mtase"/>
    <property type="match status" value="1"/>
</dbReference>
<dbReference type="EC" id="2.1.1.228" evidence="5 15"/>
<gene>
    <name evidence="15" type="primary">trmD</name>
    <name evidence="19" type="ORF">TTHT_0319</name>
</gene>
<feature type="binding site" evidence="15 16">
    <location>
        <begin position="140"/>
        <end position="145"/>
    </location>
    <ligand>
        <name>S-adenosyl-L-methionine</name>
        <dbReference type="ChEBI" id="CHEBI:59789"/>
    </ligand>
</feature>
<evidence type="ECO:0000256" key="6">
    <source>
        <dbReference type="ARBA" id="ARBA00014679"/>
    </source>
</evidence>
<dbReference type="GO" id="GO:0052906">
    <property type="term" value="F:tRNA (guanine(37)-N1)-methyltransferase activity"/>
    <property type="evidence" value="ECO:0007669"/>
    <property type="project" value="UniProtKB-UniRule"/>
</dbReference>
<feature type="domain" description="tRNA methyltransferase TRMD/TRM10-type" evidence="18">
    <location>
        <begin position="11"/>
        <end position="232"/>
    </location>
</feature>
<evidence type="ECO:0000256" key="16">
    <source>
        <dbReference type="PIRSR" id="PIRSR000386-1"/>
    </source>
</evidence>
<name>A0A7R6SYK5_9BACT</name>
<dbReference type="PANTHER" id="PTHR46417:SF1">
    <property type="entry name" value="TRNA (GUANINE-N(1)-)-METHYLTRANSFERASE"/>
    <property type="match status" value="1"/>
</dbReference>
<comment type="subunit">
    <text evidence="4 15 17">Homodimer.</text>
</comment>
<dbReference type="GO" id="GO:0002939">
    <property type="term" value="P:tRNA N1-guanine methylation"/>
    <property type="evidence" value="ECO:0007669"/>
    <property type="project" value="TreeGrafter"/>
</dbReference>
<dbReference type="PANTHER" id="PTHR46417">
    <property type="entry name" value="TRNA (GUANINE-N(1)-)-METHYLTRANSFERASE"/>
    <property type="match status" value="1"/>
</dbReference>
<keyword evidence="9 15" id="KW-0808">Transferase</keyword>
<proteinExistence type="inferred from homology"/>
<dbReference type="Proteomes" id="UP000595564">
    <property type="component" value="Chromosome"/>
</dbReference>
<keyword evidence="7 15" id="KW-0963">Cytoplasm</keyword>
<reference evidence="19 20" key="1">
    <citation type="journal article" date="2012" name="Extremophiles">
        <title>Thermotomaculum hydrothermale gen. nov., sp. nov., a novel heterotrophic thermophile within the phylum Acidobacteria from a deep-sea hydrothermal vent chimney in the Southern Okinawa Trough.</title>
        <authorList>
            <person name="Izumi H."/>
            <person name="Nunoura T."/>
            <person name="Miyazaki M."/>
            <person name="Mino S."/>
            <person name="Toki T."/>
            <person name="Takai K."/>
            <person name="Sako Y."/>
            <person name="Sawabe T."/>
            <person name="Nakagawa S."/>
        </authorList>
    </citation>
    <scope>NUCLEOTIDE SEQUENCE [LARGE SCALE GENOMIC DNA]</scope>
    <source>
        <strain evidence="19 20">AC55</strain>
    </source>
</reference>
<evidence type="ECO:0000256" key="7">
    <source>
        <dbReference type="ARBA" id="ARBA00022490"/>
    </source>
</evidence>
<accession>A0A7R6SYK5</accession>
<comment type="catalytic activity">
    <reaction evidence="14 15 17">
        <text>guanosine(37) in tRNA + S-adenosyl-L-methionine = N(1)-methylguanosine(37) in tRNA + S-adenosyl-L-homocysteine + H(+)</text>
        <dbReference type="Rhea" id="RHEA:36899"/>
        <dbReference type="Rhea" id="RHEA-COMP:10145"/>
        <dbReference type="Rhea" id="RHEA-COMP:10147"/>
        <dbReference type="ChEBI" id="CHEBI:15378"/>
        <dbReference type="ChEBI" id="CHEBI:57856"/>
        <dbReference type="ChEBI" id="CHEBI:59789"/>
        <dbReference type="ChEBI" id="CHEBI:73542"/>
        <dbReference type="ChEBI" id="CHEBI:74269"/>
        <dbReference type="EC" id="2.1.1.228"/>
    </reaction>
</comment>
<dbReference type="InterPro" id="IPR029028">
    <property type="entry name" value="Alpha/beta_knot_MTases"/>
</dbReference>
<evidence type="ECO:0000256" key="17">
    <source>
        <dbReference type="RuleBase" id="RU003464"/>
    </source>
</evidence>
<dbReference type="Gene3D" id="3.40.1280.10">
    <property type="match status" value="1"/>
</dbReference>
<dbReference type="KEGG" id="thyd:TTHT_0319"/>
<dbReference type="RefSeq" id="WP_201328268.1">
    <property type="nucleotide sequence ID" value="NZ_AP017470.1"/>
</dbReference>
<evidence type="ECO:0000256" key="9">
    <source>
        <dbReference type="ARBA" id="ARBA00022679"/>
    </source>
</evidence>
<evidence type="ECO:0000256" key="5">
    <source>
        <dbReference type="ARBA" id="ARBA00012807"/>
    </source>
</evidence>
<protein>
    <recommendedName>
        <fullName evidence="6 15">tRNA (guanine-N(1)-)-methyltransferase</fullName>
        <ecNumber evidence="5 15">2.1.1.228</ecNumber>
    </recommendedName>
    <alternativeName>
        <fullName evidence="12 15">M1G-methyltransferase</fullName>
    </alternativeName>
    <alternativeName>
        <fullName evidence="13 15">tRNA [GM37] methyltransferase</fullName>
    </alternativeName>
</protein>
<evidence type="ECO:0000313" key="20">
    <source>
        <dbReference type="Proteomes" id="UP000595564"/>
    </source>
</evidence>
<evidence type="ECO:0000256" key="4">
    <source>
        <dbReference type="ARBA" id="ARBA00011738"/>
    </source>
</evidence>
<dbReference type="GO" id="GO:0005829">
    <property type="term" value="C:cytosol"/>
    <property type="evidence" value="ECO:0007669"/>
    <property type="project" value="TreeGrafter"/>
</dbReference>
<dbReference type="Pfam" id="PF01746">
    <property type="entry name" value="tRNA_m1G_MT"/>
    <property type="match status" value="1"/>
</dbReference>
<dbReference type="InterPro" id="IPR002649">
    <property type="entry name" value="tRNA_m1G_MeTrfase_TrmD"/>
</dbReference>
<dbReference type="EMBL" id="AP017470">
    <property type="protein sequence ID" value="BBB31935.1"/>
    <property type="molecule type" value="Genomic_DNA"/>
</dbReference>
<dbReference type="FunFam" id="3.40.1280.10:FF:000001">
    <property type="entry name" value="tRNA (guanine-N(1)-)-methyltransferase"/>
    <property type="match status" value="1"/>
</dbReference>
<sequence length="255" mass="29261">MEKSENKKVIQFKIITIFPDFFKPMLEYGIFSRAYKKGLIGFETIDLRDFATDNYKSVDDEPYGGGSGMVFKPIPLGKAIKKAKSKKETKVVYLTPSGRVFNSDIAKELAKEEELVFICGRYEGIDQRIVDLYVDYEISIGDYVISGGELAAMVVVDAVARQVKGVVKEMDSVVKDSFYDGLLDYPHYTRPETYNGLKVPEVLLSGDHKRIELWREKMKLVETLTKRPDLLERAKLNDLQRKLLKEIKQQLRRLT</sequence>
<dbReference type="InterPro" id="IPR029026">
    <property type="entry name" value="tRNA_m1G_MTases_N"/>
</dbReference>
<dbReference type="HAMAP" id="MF_00605">
    <property type="entry name" value="TrmD"/>
    <property type="match status" value="1"/>
</dbReference>
<evidence type="ECO:0000256" key="1">
    <source>
        <dbReference type="ARBA" id="ARBA00002634"/>
    </source>
</evidence>
<evidence type="ECO:0000256" key="13">
    <source>
        <dbReference type="ARBA" id="ARBA00033392"/>
    </source>
</evidence>
<dbReference type="SUPFAM" id="SSF75217">
    <property type="entry name" value="alpha/beta knot"/>
    <property type="match status" value="1"/>
</dbReference>